<dbReference type="EMBL" id="CP003372">
    <property type="protein sequence ID" value="AGB33237.1"/>
    <property type="molecule type" value="Genomic_DNA"/>
</dbReference>
<accession>L0JRI5</accession>
<dbReference type="GO" id="GO:0005524">
    <property type="term" value="F:ATP binding"/>
    <property type="evidence" value="ECO:0007669"/>
    <property type="project" value="UniProtKB-KW"/>
</dbReference>
<keyword evidence="3" id="KW-0597">Phosphoprotein</keyword>
<keyword evidence="9" id="KW-1133">Transmembrane helix</keyword>
<dbReference type="PATRIC" id="fig|797303.5.peg.3332"/>
<dbReference type="Pfam" id="PF16926">
    <property type="entry name" value="HisKA_4TM"/>
    <property type="match status" value="1"/>
</dbReference>
<dbReference type="Gene3D" id="3.30.565.10">
    <property type="entry name" value="Histidine kinase-like ATPase, C-terminal domain"/>
    <property type="match status" value="1"/>
</dbReference>
<dbReference type="PANTHER" id="PTHR44936">
    <property type="entry name" value="SENSOR PROTEIN CREC"/>
    <property type="match status" value="1"/>
</dbReference>
<dbReference type="PANTHER" id="PTHR44936:SF10">
    <property type="entry name" value="SENSOR PROTEIN RSTB"/>
    <property type="match status" value="1"/>
</dbReference>
<evidence type="ECO:0000313" key="13">
    <source>
        <dbReference type="Proteomes" id="UP000010843"/>
    </source>
</evidence>
<feature type="transmembrane region" description="Helical" evidence="9">
    <location>
        <begin position="109"/>
        <end position="131"/>
    </location>
</feature>
<keyword evidence="14" id="KW-1185">Reference proteome</keyword>
<reference evidence="11" key="2">
    <citation type="submission" date="2012-02" db="EMBL/GenBank/DDBJ databases">
        <title>Complete sequence of chromosome of Natrinema pellirubrum DSM 15624.</title>
        <authorList>
            <consortium name="US DOE Joint Genome Institute"/>
            <person name="Lucas S."/>
            <person name="Han J."/>
            <person name="Lapidus A."/>
            <person name="Cheng J.-F."/>
            <person name="Goodwin L."/>
            <person name="Pitluck S."/>
            <person name="Peters L."/>
            <person name="Teshima H."/>
            <person name="Detter J.C."/>
            <person name="Han C."/>
            <person name="Tapia R."/>
            <person name="Land M."/>
            <person name="Hauser L."/>
            <person name="Kyrpides N."/>
            <person name="Ivanova N."/>
            <person name="Pagani I."/>
            <person name="Sproer C."/>
            <person name="Anderson I."/>
            <person name="Woyke T."/>
        </authorList>
    </citation>
    <scope>NUCLEOTIDE SEQUENCE</scope>
    <source>
        <strain evidence="11">DSM 15624</strain>
    </source>
</reference>
<dbReference type="InterPro" id="IPR003661">
    <property type="entry name" value="HisK_dim/P_dom"/>
</dbReference>
<dbReference type="RefSeq" id="WP_006182701.1">
    <property type="nucleotide sequence ID" value="NC_019962.1"/>
</dbReference>
<keyword evidence="6 11" id="KW-0418">Kinase</keyword>
<dbReference type="GO" id="GO:0005886">
    <property type="term" value="C:plasma membrane"/>
    <property type="evidence" value="ECO:0007669"/>
    <property type="project" value="UniProtKB-SubCell"/>
</dbReference>
<dbReference type="GeneID" id="14332916"/>
<keyword evidence="5" id="KW-0547">Nucleotide-binding</keyword>
<evidence type="ECO:0000313" key="12">
    <source>
        <dbReference type="EMBL" id="ELY71603.1"/>
    </source>
</evidence>
<dbReference type="AlphaFoldDB" id="L0JRI5"/>
<reference evidence="13" key="1">
    <citation type="submission" date="2012-02" db="EMBL/GenBank/DDBJ databases">
        <title>Complete sequence of chromosome of Natrinema pellirubrum DSM 15624.</title>
        <authorList>
            <person name="Lucas S."/>
            <person name="Han J."/>
            <person name="Lapidus A."/>
            <person name="Cheng J.-F."/>
            <person name="Goodwin L."/>
            <person name="Pitluck S."/>
            <person name="Peters L."/>
            <person name="Teshima H."/>
            <person name="Detter J.C."/>
            <person name="Han C."/>
            <person name="Tapia R."/>
            <person name="Land M."/>
            <person name="Hauser L."/>
            <person name="Kyrpides N."/>
            <person name="Ivanova N."/>
            <person name="Pagani I."/>
            <person name="Sproer C."/>
            <person name="Anderson I."/>
            <person name="Woyke T."/>
        </authorList>
    </citation>
    <scope>NUCLEOTIDE SEQUENCE [LARGE SCALE GENOMIC DNA]</scope>
    <source>
        <strain evidence="13">DSM 15624 / JCM 10476 / NCIMB 786</strain>
    </source>
</reference>
<dbReference type="InterPro" id="IPR004358">
    <property type="entry name" value="Sig_transdc_His_kin-like_C"/>
</dbReference>
<evidence type="ECO:0000313" key="14">
    <source>
        <dbReference type="Proteomes" id="UP000011593"/>
    </source>
</evidence>
<feature type="domain" description="Histidine kinase" evidence="10">
    <location>
        <begin position="153"/>
        <end position="357"/>
    </location>
</feature>
<dbReference type="KEGG" id="npe:Natpe_3462"/>
<protein>
    <recommendedName>
        <fullName evidence="2">histidine kinase</fullName>
        <ecNumber evidence="2">2.7.13.3</ecNumber>
    </recommendedName>
</protein>
<gene>
    <name evidence="11" type="ordered locus">Natpe_3462</name>
    <name evidence="12" type="ORF">C488_16769</name>
</gene>
<dbReference type="PRINTS" id="PR00344">
    <property type="entry name" value="BCTRLSENSOR"/>
</dbReference>
<dbReference type="InterPro" id="IPR031623">
    <property type="entry name" value="HisKA_4TM"/>
</dbReference>
<dbReference type="eggNOG" id="arCOG09107">
    <property type="taxonomic scope" value="Archaea"/>
</dbReference>
<evidence type="ECO:0000256" key="2">
    <source>
        <dbReference type="ARBA" id="ARBA00012438"/>
    </source>
</evidence>
<evidence type="ECO:0000259" key="10">
    <source>
        <dbReference type="PROSITE" id="PS50109"/>
    </source>
</evidence>
<evidence type="ECO:0000256" key="5">
    <source>
        <dbReference type="ARBA" id="ARBA00022741"/>
    </source>
</evidence>
<dbReference type="CDD" id="cd00082">
    <property type="entry name" value="HisKA"/>
    <property type="match status" value="1"/>
</dbReference>
<evidence type="ECO:0000256" key="6">
    <source>
        <dbReference type="ARBA" id="ARBA00022777"/>
    </source>
</evidence>
<evidence type="ECO:0000313" key="11">
    <source>
        <dbReference type="EMBL" id="AGB33237.1"/>
    </source>
</evidence>
<evidence type="ECO:0000256" key="8">
    <source>
        <dbReference type="SAM" id="MobiDB-lite"/>
    </source>
</evidence>
<evidence type="ECO:0000256" key="1">
    <source>
        <dbReference type="ARBA" id="ARBA00000085"/>
    </source>
</evidence>
<dbReference type="HOGENOM" id="CLU_000445_114_58_2"/>
<keyword evidence="7" id="KW-0067">ATP-binding</keyword>
<dbReference type="CDD" id="cd00075">
    <property type="entry name" value="HATPase"/>
    <property type="match status" value="1"/>
</dbReference>
<dbReference type="EC" id="2.7.13.3" evidence="2"/>
<organism evidence="11 13">
    <name type="scientific">Natrinema pellirubrum (strain DSM 15624 / CIP 106293 / JCM 10476 / NCIMB 786 / 157)</name>
    <dbReference type="NCBI Taxonomy" id="797303"/>
    <lineage>
        <taxon>Archaea</taxon>
        <taxon>Methanobacteriati</taxon>
        <taxon>Methanobacteriota</taxon>
        <taxon>Stenosarchaea group</taxon>
        <taxon>Halobacteria</taxon>
        <taxon>Halobacteriales</taxon>
        <taxon>Natrialbaceae</taxon>
        <taxon>Natrinema</taxon>
    </lineage>
</organism>
<evidence type="ECO:0000256" key="7">
    <source>
        <dbReference type="ARBA" id="ARBA00022840"/>
    </source>
</evidence>
<name>L0JRI5_NATP1</name>
<keyword evidence="9" id="KW-0472">Membrane</keyword>
<dbReference type="InterPro" id="IPR050980">
    <property type="entry name" value="2C_sensor_his_kinase"/>
</dbReference>
<keyword evidence="4" id="KW-0808">Transferase</keyword>
<keyword evidence="9" id="KW-0812">Transmembrane</keyword>
<dbReference type="Proteomes" id="UP000010843">
    <property type="component" value="Chromosome"/>
</dbReference>
<evidence type="ECO:0000256" key="9">
    <source>
        <dbReference type="SAM" id="Phobius"/>
    </source>
</evidence>
<dbReference type="InterPro" id="IPR003594">
    <property type="entry name" value="HATPase_dom"/>
</dbReference>
<dbReference type="InterPro" id="IPR005467">
    <property type="entry name" value="His_kinase_dom"/>
</dbReference>
<dbReference type="EMBL" id="AOIE01000102">
    <property type="protein sequence ID" value="ELY71603.1"/>
    <property type="molecule type" value="Genomic_DNA"/>
</dbReference>
<dbReference type="SMART" id="SM00387">
    <property type="entry name" value="HATPase_c"/>
    <property type="match status" value="1"/>
</dbReference>
<proteinExistence type="predicted"/>
<dbReference type="Pfam" id="PF02518">
    <property type="entry name" value="HATPase_c"/>
    <property type="match status" value="1"/>
</dbReference>
<evidence type="ECO:0000256" key="3">
    <source>
        <dbReference type="ARBA" id="ARBA00022553"/>
    </source>
</evidence>
<feature type="transmembrane region" description="Helical" evidence="9">
    <location>
        <begin position="43"/>
        <end position="64"/>
    </location>
</feature>
<sequence length="417" mass="43053">MSQHRLRASAPFLLGCFGAVLFLVAIAHHVNEVSLIDGVTGPVLAVALDGLLALGIVYSGYWVAGTDLPTEGEWTALSWSLGGAVLIGGVISATVLVRAFEGRTIAEPIFPVLVATEVGAIAGLLAGYNNARARADARRAKTISDAFAFVNTLIRHDLRNDLTVIRGYAEAIAADLGPTANENGPGGPSVVVEKSTEALDRIDTTEAIAETLLGEASLEPVDIAGITAEMANRVEEAFEATVTTDLPDEALVTGNAGLRSVVDNLLENAAEHNDADDPSVHVDVTTDSETVRLVVRDNGPGIPDSRKGTIFDSEPGDPSGSGLSLVGTLIDAYGGSVRIEDNEPRGSVFVVELPRAAATDGCGRLAGAVGSDASPWPIRPVSRVFNRPPVTVAAPIGTGSGNTCSGTTATDTGRCSR</sequence>
<dbReference type="OrthoDB" id="3369at2157"/>
<dbReference type="eggNOG" id="arCOG06219">
    <property type="taxonomic scope" value="Archaea"/>
</dbReference>
<reference evidence="12 14" key="3">
    <citation type="journal article" date="2014" name="PLoS Genet.">
        <title>Phylogenetically driven sequencing of extremely halophilic archaea reveals strategies for static and dynamic osmo-response.</title>
        <authorList>
            <person name="Becker E.A."/>
            <person name="Seitzer P.M."/>
            <person name="Tritt A."/>
            <person name="Larsen D."/>
            <person name="Krusor M."/>
            <person name="Yao A.I."/>
            <person name="Wu D."/>
            <person name="Madern D."/>
            <person name="Eisen J.A."/>
            <person name="Darling A.E."/>
            <person name="Facciotti M.T."/>
        </authorList>
    </citation>
    <scope>NUCLEOTIDE SEQUENCE [LARGE SCALE GENOMIC DNA]</scope>
    <source>
        <strain evidence="12 14">DSM 15624</strain>
    </source>
</reference>
<feature type="region of interest" description="Disordered" evidence="8">
    <location>
        <begin position="296"/>
        <end position="322"/>
    </location>
</feature>
<feature type="transmembrane region" description="Helical" evidence="9">
    <location>
        <begin position="76"/>
        <end position="97"/>
    </location>
</feature>
<evidence type="ECO:0000256" key="4">
    <source>
        <dbReference type="ARBA" id="ARBA00022679"/>
    </source>
</evidence>
<dbReference type="GO" id="GO:0000155">
    <property type="term" value="F:phosphorelay sensor kinase activity"/>
    <property type="evidence" value="ECO:0007669"/>
    <property type="project" value="InterPro"/>
</dbReference>
<dbReference type="SUPFAM" id="SSF55874">
    <property type="entry name" value="ATPase domain of HSP90 chaperone/DNA topoisomerase II/histidine kinase"/>
    <property type="match status" value="1"/>
</dbReference>
<dbReference type="STRING" id="797303.Natpe_3462"/>
<dbReference type="PROSITE" id="PS50109">
    <property type="entry name" value="HIS_KIN"/>
    <property type="match status" value="1"/>
</dbReference>
<dbReference type="Proteomes" id="UP000011593">
    <property type="component" value="Unassembled WGS sequence"/>
</dbReference>
<comment type="catalytic activity">
    <reaction evidence="1">
        <text>ATP + protein L-histidine = ADP + protein N-phospho-L-histidine.</text>
        <dbReference type="EC" id="2.7.13.3"/>
    </reaction>
</comment>
<dbReference type="InterPro" id="IPR036890">
    <property type="entry name" value="HATPase_C_sf"/>
</dbReference>